<dbReference type="Proteomes" id="UP000813461">
    <property type="component" value="Unassembled WGS sequence"/>
</dbReference>
<feature type="region of interest" description="Disordered" evidence="1">
    <location>
        <begin position="191"/>
        <end position="264"/>
    </location>
</feature>
<feature type="compositionally biased region" description="Polar residues" evidence="1">
    <location>
        <begin position="24"/>
        <end position="50"/>
    </location>
</feature>
<feature type="region of interest" description="Disordered" evidence="1">
    <location>
        <begin position="423"/>
        <end position="562"/>
    </location>
</feature>
<feature type="compositionally biased region" description="Polar residues" evidence="1">
    <location>
        <begin position="98"/>
        <end position="109"/>
    </location>
</feature>
<feature type="compositionally biased region" description="Basic and acidic residues" evidence="1">
    <location>
        <begin position="525"/>
        <end position="536"/>
    </location>
</feature>
<protein>
    <submittedName>
        <fullName evidence="2">Uncharacterized protein</fullName>
    </submittedName>
</protein>
<feature type="compositionally biased region" description="Basic and acidic residues" evidence="1">
    <location>
        <begin position="551"/>
        <end position="562"/>
    </location>
</feature>
<accession>A0A8K0QXS6</accession>
<keyword evidence="3" id="KW-1185">Reference proteome</keyword>
<dbReference type="OrthoDB" id="3800245at2759"/>
<gene>
    <name evidence="2" type="ORF">FB567DRAFT_632013</name>
</gene>
<feature type="compositionally biased region" description="Polar residues" evidence="1">
    <location>
        <begin position="122"/>
        <end position="135"/>
    </location>
</feature>
<evidence type="ECO:0000256" key="1">
    <source>
        <dbReference type="SAM" id="MobiDB-lite"/>
    </source>
</evidence>
<evidence type="ECO:0000313" key="3">
    <source>
        <dbReference type="Proteomes" id="UP000813461"/>
    </source>
</evidence>
<dbReference type="AlphaFoldDB" id="A0A8K0QXS6"/>
<dbReference type="EMBL" id="JAGMVJ010000018">
    <property type="protein sequence ID" value="KAH7077107.1"/>
    <property type="molecule type" value="Genomic_DNA"/>
</dbReference>
<organism evidence="2 3">
    <name type="scientific">Paraphoma chrysanthemicola</name>
    <dbReference type="NCBI Taxonomy" id="798071"/>
    <lineage>
        <taxon>Eukaryota</taxon>
        <taxon>Fungi</taxon>
        <taxon>Dikarya</taxon>
        <taxon>Ascomycota</taxon>
        <taxon>Pezizomycotina</taxon>
        <taxon>Dothideomycetes</taxon>
        <taxon>Pleosporomycetidae</taxon>
        <taxon>Pleosporales</taxon>
        <taxon>Pleosporineae</taxon>
        <taxon>Phaeosphaeriaceae</taxon>
        <taxon>Paraphoma</taxon>
    </lineage>
</organism>
<proteinExistence type="predicted"/>
<sequence>MADKRIVINPFTKNDERMRRNTRNTKWIPTGNGSASTSRPGPGTSIQHNTPTFHHLGHSAAIFTQAEQRDKDDIESRSPKLTAVINDFNDLRDIPDRSPQNSIPSSISWGSLRGSVREEDMPSSTAGPNVSLPSQSERKDSEVTVFPHFDSRIKKTTKGTQTQWNLADIYRNVREIYDIGPEGEGQKLWSTFTHPKKQNKRHTKVDHTQIKETAASRRPSAPGLSAHPPSAGLQKGASRTSDELLTTTSSSQARKDSAVSRTSYEVPVGISPEIQRVVDVTKPLPPKPLPPVPRFIDDSKALPSVPLLQPAPRRKLGATGNMASTSSSGVQYPTQWRRSKSSGHHDTRKNKVNKSDPWYKPLVNLIPDEHTPLPSHRKPNADILKSKISRPRPFSAIQEGRTANVALECGGVGGPAAAAHFANSTQAQQNPSPYPARVDLTQPRRSPRERLTARQQGKRKASHEHIAGIPVSRHWRDKLIGPAGSAGKSVKHKGRGRKDSDASFACQGIESTDGEYARDLGSSRGGRDEDGVRESGWEDEDMRPEALFSGTRDRGRGERDTEFYQPYVEVLDEYQD</sequence>
<feature type="region of interest" description="Disordered" evidence="1">
    <location>
        <begin position="1"/>
        <end position="50"/>
    </location>
</feature>
<feature type="compositionally biased region" description="Basic residues" evidence="1">
    <location>
        <begin position="337"/>
        <end position="352"/>
    </location>
</feature>
<feature type="region of interest" description="Disordered" evidence="1">
    <location>
        <begin position="311"/>
        <end position="356"/>
    </location>
</feature>
<feature type="compositionally biased region" description="Basic residues" evidence="1">
    <location>
        <begin position="194"/>
        <end position="204"/>
    </location>
</feature>
<feature type="compositionally biased region" description="Polar residues" evidence="1">
    <location>
        <begin position="321"/>
        <end position="336"/>
    </location>
</feature>
<name>A0A8K0QXS6_9PLEO</name>
<comment type="caution">
    <text evidence="2">The sequence shown here is derived from an EMBL/GenBank/DDBJ whole genome shotgun (WGS) entry which is preliminary data.</text>
</comment>
<feature type="region of interest" description="Disordered" evidence="1">
    <location>
        <begin position="91"/>
        <end position="142"/>
    </location>
</feature>
<reference evidence="2" key="1">
    <citation type="journal article" date="2021" name="Nat. Commun.">
        <title>Genetic determinants of endophytism in the Arabidopsis root mycobiome.</title>
        <authorList>
            <person name="Mesny F."/>
            <person name="Miyauchi S."/>
            <person name="Thiergart T."/>
            <person name="Pickel B."/>
            <person name="Atanasova L."/>
            <person name="Karlsson M."/>
            <person name="Huettel B."/>
            <person name="Barry K.W."/>
            <person name="Haridas S."/>
            <person name="Chen C."/>
            <person name="Bauer D."/>
            <person name="Andreopoulos W."/>
            <person name="Pangilinan J."/>
            <person name="LaButti K."/>
            <person name="Riley R."/>
            <person name="Lipzen A."/>
            <person name="Clum A."/>
            <person name="Drula E."/>
            <person name="Henrissat B."/>
            <person name="Kohler A."/>
            <person name="Grigoriev I.V."/>
            <person name="Martin F.M."/>
            <person name="Hacquard S."/>
        </authorList>
    </citation>
    <scope>NUCLEOTIDE SEQUENCE</scope>
    <source>
        <strain evidence="2">MPI-SDFR-AT-0120</strain>
    </source>
</reference>
<evidence type="ECO:0000313" key="2">
    <source>
        <dbReference type="EMBL" id="KAH7077107.1"/>
    </source>
</evidence>